<dbReference type="OrthoDB" id="5868383at2759"/>
<name>A0A2G5VJ72_9PELO</name>
<comment type="caution">
    <text evidence="3">The sequence shown here is derived from an EMBL/GenBank/DDBJ whole genome shotgun (WGS) entry which is preliminary data.</text>
</comment>
<evidence type="ECO:0000313" key="4">
    <source>
        <dbReference type="Proteomes" id="UP000230233"/>
    </source>
</evidence>
<keyword evidence="4" id="KW-1185">Reference proteome</keyword>
<reference evidence="4" key="1">
    <citation type="submission" date="2017-10" db="EMBL/GenBank/DDBJ databases">
        <title>Rapid genome shrinkage in a self-fertile nematode reveals novel sperm competition proteins.</title>
        <authorList>
            <person name="Yin D."/>
            <person name="Schwarz E.M."/>
            <person name="Thomas C.G."/>
            <person name="Felde R.L."/>
            <person name="Korf I.F."/>
            <person name="Cutter A.D."/>
            <person name="Schartner C.M."/>
            <person name="Ralston E.J."/>
            <person name="Meyer B.J."/>
            <person name="Haag E.S."/>
        </authorList>
    </citation>
    <scope>NUCLEOTIDE SEQUENCE [LARGE SCALE GENOMIC DNA]</scope>
    <source>
        <strain evidence="4">JU1422</strain>
    </source>
</reference>
<proteinExistence type="predicted"/>
<evidence type="ECO:0000256" key="1">
    <source>
        <dbReference type="SAM" id="SignalP"/>
    </source>
</evidence>
<feature type="domain" description="NTF2-like" evidence="2">
    <location>
        <begin position="35"/>
        <end position="149"/>
    </location>
</feature>
<dbReference type="PANTHER" id="PTHR33940:SF1">
    <property type="entry name" value="APOLIPOPHORIN-RELATED"/>
    <property type="match status" value="1"/>
</dbReference>
<protein>
    <recommendedName>
        <fullName evidence="2">NTF2-like domain-containing protein</fullName>
    </recommendedName>
</protein>
<dbReference type="STRING" id="1611254.A0A2G5VJ72"/>
<dbReference type="PANTHER" id="PTHR33940">
    <property type="entry name" value="PROTEIN CBG13625"/>
    <property type="match status" value="1"/>
</dbReference>
<accession>A0A2G5VJ72</accession>
<evidence type="ECO:0000259" key="2">
    <source>
        <dbReference type="Pfam" id="PF26530"/>
    </source>
</evidence>
<dbReference type="EMBL" id="PDUG01000001">
    <property type="protein sequence ID" value="PIC51855.1"/>
    <property type="molecule type" value="Genomic_DNA"/>
</dbReference>
<dbReference type="Proteomes" id="UP000230233">
    <property type="component" value="Chromosome I"/>
</dbReference>
<sequence>MKPFFILLNVFWIWIPGLSEAFLFPETEDISIIFAKKFFHRMGIAIAVKDEFKLGQMFYDDFEFDGCKGQYDKDTVIDMLLNDPDYSNLRVHFNTSHFVNGNYIKCNVVLKGIGSEDVAADFVLLQDKIHVWGRSGVWKLHYGKLRNCHSGQRKLTHTTEAVLPPSDDSSHLVVERFLQRMDEAINSKKEHKLEQLFLDGFEFYGCKGQYDKATVIQMLLLNPATSQLEVHFNSSHFINYNVDIEYTVVVRGIGSEDVTAEFILIRDNIGSFWRLGSGRQPSCPSRLRKFAALDDPSEVLTAFLERVRRTIEMKNVYKIVNLFEIDFEFRGCKGTYTRDQIASILLKIPSGSEFSFTLDSFEDHGNTYSYRVIISGIGRSNWVADFVWNKSTEKLKESNKSEITLKGILASDFYDFLEFCDNGGRLNNKIVRGIADVGEILIF</sequence>
<dbReference type="Pfam" id="PF26530">
    <property type="entry name" value="NTF2_3"/>
    <property type="match status" value="3"/>
</dbReference>
<evidence type="ECO:0000313" key="3">
    <source>
        <dbReference type="EMBL" id="PIC51855.1"/>
    </source>
</evidence>
<feature type="domain" description="NTF2-like" evidence="2">
    <location>
        <begin position="298"/>
        <end position="397"/>
    </location>
</feature>
<dbReference type="InterPro" id="IPR058721">
    <property type="entry name" value="NTF2_3"/>
</dbReference>
<feature type="chain" id="PRO_5013862228" description="NTF2-like domain-containing protein" evidence="1">
    <location>
        <begin position="22"/>
        <end position="443"/>
    </location>
</feature>
<gene>
    <name evidence="3" type="primary">Cnig_chr_I.g22</name>
    <name evidence="3" type="ORF">B9Z55_000022</name>
</gene>
<organism evidence="3 4">
    <name type="scientific">Caenorhabditis nigoni</name>
    <dbReference type="NCBI Taxonomy" id="1611254"/>
    <lineage>
        <taxon>Eukaryota</taxon>
        <taxon>Metazoa</taxon>
        <taxon>Ecdysozoa</taxon>
        <taxon>Nematoda</taxon>
        <taxon>Chromadorea</taxon>
        <taxon>Rhabditida</taxon>
        <taxon>Rhabditina</taxon>
        <taxon>Rhabditomorpha</taxon>
        <taxon>Rhabditoidea</taxon>
        <taxon>Rhabditidae</taxon>
        <taxon>Peloderinae</taxon>
        <taxon>Caenorhabditis</taxon>
    </lineage>
</organism>
<dbReference type="AlphaFoldDB" id="A0A2G5VJ72"/>
<feature type="signal peptide" evidence="1">
    <location>
        <begin position="1"/>
        <end position="21"/>
    </location>
</feature>
<feature type="domain" description="NTF2-like" evidence="2">
    <location>
        <begin position="173"/>
        <end position="284"/>
    </location>
</feature>
<keyword evidence="1" id="KW-0732">Signal</keyword>